<gene>
    <name evidence="2" type="ORF">KI387_013233</name>
</gene>
<name>A0AA38CJE6_TAXCH</name>
<keyword evidence="3" id="KW-1185">Reference proteome</keyword>
<dbReference type="Proteomes" id="UP000824469">
    <property type="component" value="Unassembled WGS sequence"/>
</dbReference>
<accession>A0AA38CJE6</accession>
<comment type="caution">
    <text evidence="2">The sequence shown here is derived from an EMBL/GenBank/DDBJ whole genome shotgun (WGS) entry which is preliminary data.</text>
</comment>
<protein>
    <submittedName>
        <fullName evidence="2">Uncharacterized protein</fullName>
    </submittedName>
</protein>
<dbReference type="EMBL" id="JAHRHJ020000009">
    <property type="protein sequence ID" value="KAH9301650.1"/>
    <property type="molecule type" value="Genomic_DNA"/>
</dbReference>
<feature type="non-terminal residue" evidence="2">
    <location>
        <position position="88"/>
    </location>
</feature>
<reference evidence="2 3" key="1">
    <citation type="journal article" date="2021" name="Nat. Plants">
        <title>The Taxus genome provides insights into paclitaxel biosynthesis.</title>
        <authorList>
            <person name="Xiong X."/>
            <person name="Gou J."/>
            <person name="Liao Q."/>
            <person name="Li Y."/>
            <person name="Zhou Q."/>
            <person name="Bi G."/>
            <person name="Li C."/>
            <person name="Du R."/>
            <person name="Wang X."/>
            <person name="Sun T."/>
            <person name="Guo L."/>
            <person name="Liang H."/>
            <person name="Lu P."/>
            <person name="Wu Y."/>
            <person name="Zhang Z."/>
            <person name="Ro D.K."/>
            <person name="Shang Y."/>
            <person name="Huang S."/>
            <person name="Yan J."/>
        </authorList>
    </citation>
    <scope>NUCLEOTIDE SEQUENCE [LARGE SCALE GENOMIC DNA]</scope>
    <source>
        <strain evidence="2">Ta-2019</strain>
    </source>
</reference>
<evidence type="ECO:0000313" key="2">
    <source>
        <dbReference type="EMBL" id="KAH9301650.1"/>
    </source>
</evidence>
<dbReference type="AlphaFoldDB" id="A0AA38CJE6"/>
<sequence length="88" mass="9678">MSGHQPAEKIPGGPRSNWDIWDIGTRGTQKADSAGKMGKNCLSLASLSPGQLGQKYVKDMDRPVWRKSVHIGRFGEICPRQSRTVGTR</sequence>
<feature type="region of interest" description="Disordered" evidence="1">
    <location>
        <begin position="1"/>
        <end position="21"/>
    </location>
</feature>
<evidence type="ECO:0000313" key="3">
    <source>
        <dbReference type="Proteomes" id="UP000824469"/>
    </source>
</evidence>
<proteinExistence type="predicted"/>
<evidence type="ECO:0000256" key="1">
    <source>
        <dbReference type="SAM" id="MobiDB-lite"/>
    </source>
</evidence>
<organism evidence="2 3">
    <name type="scientific">Taxus chinensis</name>
    <name type="common">Chinese yew</name>
    <name type="synonym">Taxus wallichiana var. chinensis</name>
    <dbReference type="NCBI Taxonomy" id="29808"/>
    <lineage>
        <taxon>Eukaryota</taxon>
        <taxon>Viridiplantae</taxon>
        <taxon>Streptophyta</taxon>
        <taxon>Embryophyta</taxon>
        <taxon>Tracheophyta</taxon>
        <taxon>Spermatophyta</taxon>
        <taxon>Pinopsida</taxon>
        <taxon>Pinidae</taxon>
        <taxon>Conifers II</taxon>
        <taxon>Cupressales</taxon>
        <taxon>Taxaceae</taxon>
        <taxon>Taxus</taxon>
    </lineage>
</organism>